<keyword evidence="7 9" id="KW-0687">Ribonucleoprotein</keyword>
<dbReference type="Proteomes" id="UP001212997">
    <property type="component" value="Unassembled WGS sequence"/>
</dbReference>
<dbReference type="EMBL" id="JANAWD010001134">
    <property type="protein sequence ID" value="KAJ3474168.1"/>
    <property type="molecule type" value="Genomic_DNA"/>
</dbReference>
<dbReference type="PANTHER" id="PTHR21738:SF0">
    <property type="entry name" value="RIBOSOMAL RNA PROCESSING PROTEIN 36 HOMOLOG"/>
    <property type="match status" value="1"/>
</dbReference>
<sequence>MPRRPRPTSRRPPKLSSLGDTTKRSFAPGAPKSKTTRSQPSARGKRPAPSSSSSSDSESDENPSFFETVEQSDQDESAEEIDVDAPRVSQWVDEDEFDSQGENEPDEDSPSEHEADEFEEGSSSQVTMRALQNDLSSLPFGTLRKAQQTLAKVKSYEDSEESSQSEDDSGPEEEPVTSIRHKGKEREKQEIAHRKNKHAPMEVTSKRPVPRKKIDFEEKRVVPRDPRFLHIAGEFSAQKFQSQYGFLSDLHSDELKTLRENLKRAKKLLANSPRDLREEREQEVVRLERAMKRAESTVNRDKREKVEQTAMQKVAQEEREKRKQGKKAWYMKEADKRELLVRAKYEALAASGGRRAVKKAMDKKQKRVAQKEKKKRPFAPGHGRGEGGSTFAKNLGGDNGGSGSRPRKRQRVV</sequence>
<feature type="region of interest" description="Disordered" evidence="10">
    <location>
        <begin position="350"/>
        <end position="413"/>
    </location>
</feature>
<dbReference type="PANTHER" id="PTHR21738">
    <property type="entry name" value="RIBOSOMAL RNA PROCESSING PROTEIN 36 HOMOLOG"/>
    <property type="match status" value="1"/>
</dbReference>
<dbReference type="GO" id="GO:0030686">
    <property type="term" value="C:90S preribosome"/>
    <property type="evidence" value="ECO:0007669"/>
    <property type="project" value="TreeGrafter"/>
</dbReference>
<organism evidence="11 12">
    <name type="scientific">Meripilus lineatus</name>
    <dbReference type="NCBI Taxonomy" id="2056292"/>
    <lineage>
        <taxon>Eukaryota</taxon>
        <taxon>Fungi</taxon>
        <taxon>Dikarya</taxon>
        <taxon>Basidiomycota</taxon>
        <taxon>Agaricomycotina</taxon>
        <taxon>Agaricomycetes</taxon>
        <taxon>Polyporales</taxon>
        <taxon>Meripilaceae</taxon>
        <taxon>Meripilus</taxon>
    </lineage>
</organism>
<reference evidence="11" key="1">
    <citation type="submission" date="2022-07" db="EMBL/GenBank/DDBJ databases">
        <title>Genome Sequence of Physisporinus lineatus.</title>
        <authorList>
            <person name="Buettner E."/>
        </authorList>
    </citation>
    <scope>NUCLEOTIDE SEQUENCE</scope>
    <source>
        <strain evidence="11">VT162</strain>
    </source>
</reference>
<dbReference type="Pfam" id="PF06102">
    <property type="entry name" value="RRP36"/>
    <property type="match status" value="1"/>
</dbReference>
<feature type="region of interest" description="Disordered" evidence="10">
    <location>
        <begin position="293"/>
        <end position="327"/>
    </location>
</feature>
<evidence type="ECO:0000256" key="10">
    <source>
        <dbReference type="SAM" id="MobiDB-lite"/>
    </source>
</evidence>
<keyword evidence="6 9" id="KW-0539">Nucleus</keyword>
<feature type="compositionally biased region" description="Basic residues" evidence="10">
    <location>
        <begin position="364"/>
        <end position="377"/>
    </location>
</feature>
<protein>
    <recommendedName>
        <fullName evidence="9">rRNA biogenesis protein RRP36</fullName>
    </recommendedName>
</protein>
<evidence type="ECO:0000256" key="4">
    <source>
        <dbReference type="ARBA" id="ARBA00022552"/>
    </source>
</evidence>
<evidence type="ECO:0000256" key="9">
    <source>
        <dbReference type="RuleBase" id="RU368027"/>
    </source>
</evidence>
<accession>A0AAD5URA9</accession>
<feature type="compositionally biased region" description="Basic residues" evidence="10">
    <location>
        <begin position="1"/>
        <end position="13"/>
    </location>
</feature>
<feature type="compositionally biased region" description="Basic and acidic residues" evidence="10">
    <location>
        <begin position="293"/>
        <end position="307"/>
    </location>
</feature>
<keyword evidence="3 9" id="KW-0690">Ribosome biogenesis</keyword>
<evidence type="ECO:0000256" key="1">
    <source>
        <dbReference type="ARBA" id="ARBA00004604"/>
    </source>
</evidence>
<evidence type="ECO:0000256" key="8">
    <source>
        <dbReference type="ARBA" id="ARBA00025053"/>
    </source>
</evidence>
<comment type="caution">
    <text evidence="11">The sequence shown here is derived from an EMBL/GenBank/DDBJ whole genome shotgun (WGS) entry which is preliminary data.</text>
</comment>
<evidence type="ECO:0000256" key="2">
    <source>
        <dbReference type="ARBA" id="ARBA00009418"/>
    </source>
</evidence>
<keyword evidence="4 9" id="KW-0698">rRNA processing</keyword>
<gene>
    <name evidence="11" type="ORF">NLI96_g12615</name>
</gene>
<proteinExistence type="inferred from homology"/>
<feature type="region of interest" description="Disordered" evidence="10">
    <location>
        <begin position="1"/>
        <end position="211"/>
    </location>
</feature>
<dbReference type="InterPro" id="IPR009292">
    <property type="entry name" value="RRP36"/>
</dbReference>
<keyword evidence="5" id="KW-0175">Coiled coil</keyword>
<comment type="function">
    <text evidence="8 9">Component of the 90S pre-ribosome involved in the maturation of rRNAs. Required for early cleavages of the pre-RNAs in the 40S ribosomal subunit maturation pathway.</text>
</comment>
<name>A0AAD5URA9_9APHY</name>
<evidence type="ECO:0000256" key="5">
    <source>
        <dbReference type="ARBA" id="ARBA00023054"/>
    </source>
</evidence>
<dbReference type="AlphaFoldDB" id="A0AAD5URA9"/>
<evidence type="ECO:0000256" key="3">
    <source>
        <dbReference type="ARBA" id="ARBA00022517"/>
    </source>
</evidence>
<keyword evidence="12" id="KW-1185">Reference proteome</keyword>
<feature type="compositionally biased region" description="Acidic residues" evidence="10">
    <location>
        <begin position="70"/>
        <end position="83"/>
    </location>
</feature>
<comment type="similarity">
    <text evidence="2 9">Belongs to the RRP36 family.</text>
</comment>
<evidence type="ECO:0000256" key="7">
    <source>
        <dbReference type="ARBA" id="ARBA00023274"/>
    </source>
</evidence>
<feature type="compositionally biased region" description="Acidic residues" evidence="10">
    <location>
        <begin position="92"/>
        <end position="120"/>
    </location>
</feature>
<feature type="compositionally biased region" description="Acidic residues" evidence="10">
    <location>
        <begin position="158"/>
        <end position="175"/>
    </location>
</feature>
<comment type="subunit">
    <text evidence="9">Associates with 90S and pre-40S pre-ribosomal particles.</text>
</comment>
<comment type="subcellular location">
    <subcellularLocation>
        <location evidence="1 9">Nucleus</location>
        <location evidence="1 9">Nucleolus</location>
    </subcellularLocation>
</comment>
<evidence type="ECO:0000256" key="6">
    <source>
        <dbReference type="ARBA" id="ARBA00023242"/>
    </source>
</evidence>
<evidence type="ECO:0000313" key="12">
    <source>
        <dbReference type="Proteomes" id="UP001212997"/>
    </source>
</evidence>
<dbReference type="GO" id="GO:0000462">
    <property type="term" value="P:maturation of SSU-rRNA from tricistronic rRNA transcript (SSU-rRNA, 5.8S rRNA, LSU-rRNA)"/>
    <property type="evidence" value="ECO:0007669"/>
    <property type="project" value="TreeGrafter"/>
</dbReference>
<feature type="compositionally biased region" description="Basic and acidic residues" evidence="10">
    <location>
        <begin position="184"/>
        <end position="193"/>
    </location>
</feature>
<dbReference type="GO" id="GO:0005730">
    <property type="term" value="C:nucleolus"/>
    <property type="evidence" value="ECO:0007669"/>
    <property type="project" value="UniProtKB-SubCell"/>
</dbReference>
<evidence type="ECO:0000313" key="11">
    <source>
        <dbReference type="EMBL" id="KAJ3474168.1"/>
    </source>
</evidence>